<dbReference type="RefSeq" id="WP_184241229.1">
    <property type="nucleotide sequence ID" value="NZ_JACHNA010000001.1"/>
</dbReference>
<evidence type="ECO:0000313" key="3">
    <source>
        <dbReference type="EMBL" id="MBB4735399.1"/>
    </source>
</evidence>
<feature type="transmembrane region" description="Helical" evidence="2">
    <location>
        <begin position="109"/>
        <end position="129"/>
    </location>
</feature>
<feature type="region of interest" description="Disordered" evidence="1">
    <location>
        <begin position="1"/>
        <end position="28"/>
    </location>
</feature>
<keyword evidence="2" id="KW-0472">Membrane</keyword>
<reference evidence="3 4" key="1">
    <citation type="submission" date="2020-08" db="EMBL/GenBank/DDBJ databases">
        <title>Sequencing the genomes of 1000 actinobacteria strains.</title>
        <authorList>
            <person name="Klenk H.-P."/>
        </authorList>
    </citation>
    <scope>NUCLEOTIDE SEQUENCE [LARGE SCALE GENOMIC DNA]</scope>
    <source>
        <strain evidence="3 4">DSM 23974</strain>
    </source>
</reference>
<comment type="caution">
    <text evidence="3">The sequence shown here is derived from an EMBL/GenBank/DDBJ whole genome shotgun (WGS) entry which is preliminary data.</text>
</comment>
<evidence type="ECO:0000256" key="1">
    <source>
        <dbReference type="SAM" id="MobiDB-lite"/>
    </source>
</evidence>
<gene>
    <name evidence="3" type="ORF">HDA30_000907</name>
</gene>
<dbReference type="EMBL" id="JACHNA010000001">
    <property type="protein sequence ID" value="MBB4735399.1"/>
    <property type="molecule type" value="Genomic_DNA"/>
</dbReference>
<dbReference type="Proteomes" id="UP000540191">
    <property type="component" value="Unassembled WGS sequence"/>
</dbReference>
<keyword evidence="2" id="KW-0812">Transmembrane</keyword>
<accession>A0A7W7GNK3</accession>
<protein>
    <submittedName>
        <fullName evidence="3">Uncharacterized protein</fullName>
    </submittedName>
</protein>
<feature type="transmembrane region" description="Helical" evidence="2">
    <location>
        <begin position="65"/>
        <end position="88"/>
    </location>
</feature>
<evidence type="ECO:0000256" key="2">
    <source>
        <dbReference type="SAM" id="Phobius"/>
    </source>
</evidence>
<organism evidence="3 4">
    <name type="scientific">Micrococcus cohnii</name>
    <dbReference type="NCBI Taxonomy" id="993416"/>
    <lineage>
        <taxon>Bacteria</taxon>
        <taxon>Bacillati</taxon>
        <taxon>Actinomycetota</taxon>
        <taxon>Actinomycetes</taxon>
        <taxon>Micrococcales</taxon>
        <taxon>Micrococcaceae</taxon>
        <taxon>Micrococcus</taxon>
    </lineage>
</organism>
<keyword evidence="2" id="KW-1133">Transmembrane helix</keyword>
<evidence type="ECO:0000313" key="4">
    <source>
        <dbReference type="Proteomes" id="UP000540191"/>
    </source>
</evidence>
<feature type="compositionally biased region" description="Low complexity" evidence="1">
    <location>
        <begin position="17"/>
        <end position="28"/>
    </location>
</feature>
<keyword evidence="4" id="KW-1185">Reference proteome</keyword>
<name>A0A7W7GNK3_9MICC</name>
<sequence>MEPSSTSVPCAPADQPSPASSLTSTGTSATYSGQSAGAARIEPWRAAVIGACVGLASLVSSVRELFASGLLALAVTVVLLLACVPVLRGRRFAVDADESRRPVFDAGRGSTMFLMVTLLGVSVVPMFVLGLSGTIWHPLAAGGLGVMVAVAVQAIVTRHMR</sequence>
<proteinExistence type="predicted"/>
<feature type="transmembrane region" description="Helical" evidence="2">
    <location>
        <begin position="135"/>
        <end position="156"/>
    </location>
</feature>
<dbReference type="AlphaFoldDB" id="A0A7W7GNK3"/>